<evidence type="ECO:0000313" key="2">
    <source>
        <dbReference type="EMBL" id="CAZ86161.1"/>
    </source>
</evidence>
<dbReference type="HOGENOM" id="CLU_2591522_0_0_1"/>
<dbReference type="GeneID" id="9182796"/>
<evidence type="ECO:0000256" key="1">
    <source>
        <dbReference type="SAM" id="MobiDB-lite"/>
    </source>
</evidence>
<dbReference type="AlphaFoldDB" id="D5GNR4"/>
<protein>
    <submittedName>
        <fullName evidence="2">(Perigord truffle) hypothetical protein</fullName>
    </submittedName>
</protein>
<gene>
    <name evidence="2" type="ORF">GSTUM_00011440001</name>
</gene>
<dbReference type="InParanoid" id="D5GNR4"/>
<sequence>MGSKEGRVIHPNDGSAEKYWTIKSSLGPRTVTRQILPMQIDGAGKGKRFFRKKTKDGASERVGGGFTGTGSLVSYVSVKR</sequence>
<accession>D5GNR4</accession>
<proteinExistence type="predicted"/>
<reference evidence="2 3" key="1">
    <citation type="journal article" date="2010" name="Nature">
        <title>Perigord black truffle genome uncovers evolutionary origins and mechanisms of symbiosis.</title>
        <authorList>
            <person name="Martin F."/>
            <person name="Kohler A."/>
            <person name="Murat C."/>
            <person name="Balestrini R."/>
            <person name="Coutinho P.M."/>
            <person name="Jaillon O."/>
            <person name="Montanini B."/>
            <person name="Morin E."/>
            <person name="Noel B."/>
            <person name="Percudani R."/>
            <person name="Porcel B."/>
            <person name="Rubini A."/>
            <person name="Amicucci A."/>
            <person name="Amselem J."/>
            <person name="Anthouard V."/>
            <person name="Arcioni S."/>
            <person name="Artiguenave F."/>
            <person name="Aury J.M."/>
            <person name="Ballario P."/>
            <person name="Bolchi A."/>
            <person name="Brenna A."/>
            <person name="Brun A."/>
            <person name="Buee M."/>
            <person name="Cantarel B."/>
            <person name="Chevalier G."/>
            <person name="Couloux A."/>
            <person name="Da Silva C."/>
            <person name="Denoeud F."/>
            <person name="Duplessis S."/>
            <person name="Ghignone S."/>
            <person name="Hilselberger B."/>
            <person name="Iotti M."/>
            <person name="Marcais B."/>
            <person name="Mello A."/>
            <person name="Miranda M."/>
            <person name="Pacioni G."/>
            <person name="Quesneville H."/>
            <person name="Riccioni C."/>
            <person name="Ruotolo R."/>
            <person name="Splivallo R."/>
            <person name="Stocchi V."/>
            <person name="Tisserant E."/>
            <person name="Viscomi A.R."/>
            <person name="Zambonelli A."/>
            <person name="Zampieri E."/>
            <person name="Henrissat B."/>
            <person name="Lebrun M.H."/>
            <person name="Paolocci F."/>
            <person name="Bonfante P."/>
            <person name="Ottonello S."/>
            <person name="Wincker P."/>
        </authorList>
    </citation>
    <scope>NUCLEOTIDE SEQUENCE [LARGE SCALE GENOMIC DNA]</scope>
    <source>
        <strain evidence="2 3">Mel28</strain>
    </source>
</reference>
<evidence type="ECO:0000313" key="3">
    <source>
        <dbReference type="Proteomes" id="UP000006911"/>
    </source>
</evidence>
<dbReference type="Proteomes" id="UP000006911">
    <property type="component" value="Unassembled WGS sequence"/>
</dbReference>
<organism evidence="2 3">
    <name type="scientific">Tuber melanosporum (strain Mel28)</name>
    <name type="common">Perigord black truffle</name>
    <dbReference type="NCBI Taxonomy" id="656061"/>
    <lineage>
        <taxon>Eukaryota</taxon>
        <taxon>Fungi</taxon>
        <taxon>Dikarya</taxon>
        <taxon>Ascomycota</taxon>
        <taxon>Pezizomycotina</taxon>
        <taxon>Pezizomycetes</taxon>
        <taxon>Pezizales</taxon>
        <taxon>Tuberaceae</taxon>
        <taxon>Tuber</taxon>
    </lineage>
</organism>
<keyword evidence="3" id="KW-1185">Reference proteome</keyword>
<name>D5GNR4_TUBMM</name>
<dbReference type="KEGG" id="tml:GSTUM_00011440001"/>
<feature type="region of interest" description="Disordered" evidence="1">
    <location>
        <begin position="46"/>
        <end position="67"/>
    </location>
</feature>
<dbReference type="RefSeq" id="XP_002841970.1">
    <property type="nucleotide sequence ID" value="XM_002841924.1"/>
</dbReference>
<dbReference type="EMBL" id="FN430367">
    <property type="protein sequence ID" value="CAZ86161.1"/>
    <property type="molecule type" value="Genomic_DNA"/>
</dbReference>